<proteinExistence type="predicted"/>
<dbReference type="Proteomes" id="UP000499080">
    <property type="component" value="Unassembled WGS sequence"/>
</dbReference>
<evidence type="ECO:0000256" key="1">
    <source>
        <dbReference type="SAM" id="MobiDB-lite"/>
    </source>
</evidence>
<evidence type="ECO:0000313" key="3">
    <source>
        <dbReference type="Proteomes" id="UP000499080"/>
    </source>
</evidence>
<reference evidence="2 3" key="1">
    <citation type="journal article" date="2019" name="Sci. Rep.">
        <title>Orb-weaving spider Araneus ventricosus genome elucidates the spidroin gene catalogue.</title>
        <authorList>
            <person name="Kono N."/>
            <person name="Nakamura H."/>
            <person name="Ohtoshi R."/>
            <person name="Moran D.A.P."/>
            <person name="Shinohara A."/>
            <person name="Yoshida Y."/>
            <person name="Fujiwara M."/>
            <person name="Mori M."/>
            <person name="Tomita M."/>
            <person name="Arakawa K."/>
        </authorList>
    </citation>
    <scope>NUCLEOTIDE SEQUENCE [LARGE SCALE GENOMIC DNA]</scope>
</reference>
<organism evidence="2 3">
    <name type="scientific">Araneus ventricosus</name>
    <name type="common">Orbweaver spider</name>
    <name type="synonym">Epeira ventricosa</name>
    <dbReference type="NCBI Taxonomy" id="182803"/>
    <lineage>
        <taxon>Eukaryota</taxon>
        <taxon>Metazoa</taxon>
        <taxon>Ecdysozoa</taxon>
        <taxon>Arthropoda</taxon>
        <taxon>Chelicerata</taxon>
        <taxon>Arachnida</taxon>
        <taxon>Araneae</taxon>
        <taxon>Araneomorphae</taxon>
        <taxon>Entelegynae</taxon>
        <taxon>Araneoidea</taxon>
        <taxon>Araneidae</taxon>
        <taxon>Araneus</taxon>
    </lineage>
</organism>
<keyword evidence="3" id="KW-1185">Reference proteome</keyword>
<dbReference type="AlphaFoldDB" id="A0A4Y2EM11"/>
<dbReference type="OrthoDB" id="10026072at2759"/>
<comment type="caution">
    <text evidence="2">The sequence shown here is derived from an EMBL/GenBank/DDBJ whole genome shotgun (WGS) entry which is preliminary data.</text>
</comment>
<dbReference type="EMBL" id="BGPR01000621">
    <property type="protein sequence ID" value="GBM28874.1"/>
    <property type="molecule type" value="Genomic_DNA"/>
</dbReference>
<protein>
    <submittedName>
        <fullName evidence="2">Uncharacterized protein</fullName>
    </submittedName>
</protein>
<evidence type="ECO:0000313" key="2">
    <source>
        <dbReference type="EMBL" id="GBM28874.1"/>
    </source>
</evidence>
<feature type="region of interest" description="Disordered" evidence="1">
    <location>
        <begin position="161"/>
        <end position="184"/>
    </location>
</feature>
<accession>A0A4Y2EM11</accession>
<feature type="compositionally biased region" description="Polar residues" evidence="1">
    <location>
        <begin position="161"/>
        <end position="180"/>
    </location>
</feature>
<name>A0A4Y2EM11_ARAVE</name>
<sequence>MFPPANSMKVGSSPGQDQFAVLSLSESTSHKNHKIQGQPDKECSLEQLLQKIRNVLSSSSPCTDRTLSLLDHTETKLLAKELTEVTVPAVQVNNPILQTPSQRIEVLENSTILLYSVYETSINIPDLLNEEFPSTNIIPVNIKSIRGNCLTITLNSEAANQKPQSDIEENNNLNSVTSTKKPGKRHPSLILYSIPSTIYEEVIQEVFKAQLHLASPLKSKFHFAGNSPNTRNWVFETPAEGLCTMKLVKRIAP</sequence>
<gene>
    <name evidence="2" type="ORF">AVEN_43587_1</name>
</gene>